<evidence type="ECO:0000256" key="1">
    <source>
        <dbReference type="SAM" id="Phobius"/>
    </source>
</evidence>
<dbReference type="Proteomes" id="UP000014680">
    <property type="component" value="Unassembled WGS sequence"/>
</dbReference>
<organism evidence="2 3">
    <name type="scientific">Entamoeba invadens IP1</name>
    <dbReference type="NCBI Taxonomy" id="370355"/>
    <lineage>
        <taxon>Eukaryota</taxon>
        <taxon>Amoebozoa</taxon>
        <taxon>Evosea</taxon>
        <taxon>Archamoebae</taxon>
        <taxon>Mastigamoebida</taxon>
        <taxon>Entamoebidae</taxon>
        <taxon>Entamoeba</taxon>
    </lineage>
</organism>
<feature type="transmembrane region" description="Helical" evidence="1">
    <location>
        <begin position="104"/>
        <end position="126"/>
    </location>
</feature>
<evidence type="ECO:0000313" key="3">
    <source>
        <dbReference type="Proteomes" id="UP000014680"/>
    </source>
</evidence>
<proteinExistence type="predicted"/>
<sequence length="279" mass="33192">MEHFNSFVERQFGPTIDVLENYLVNISVTSSDPLFWTVKPRSNIHQMIFAIPFCLLDLLFALIIFPKTSKEKSHNTKKWYSKYLGAFCLFCFVTQMYYKYQRRIFFTIFMPCHIILLVQAIVLFFLPQHTGFLYQCSCIPLFALVFPDTKKNVLFFEKPFYYIQHSFQFFLPIVFPLNDSKLSVRHFFGYFFFGLFLFILLAFYLCVPFSYVTGLNLSFMMFPPHSSPWQGELYRLNALVFAHYIGWVFGYVVYFMGSGFQYLISLMFHKQDKEKVKNS</sequence>
<feature type="transmembrane region" description="Helical" evidence="1">
    <location>
        <begin position="79"/>
        <end position="98"/>
    </location>
</feature>
<keyword evidence="1" id="KW-1133">Transmembrane helix</keyword>
<dbReference type="KEGG" id="eiv:EIN_093440"/>
<dbReference type="PANTHER" id="PTHR20948:SF2">
    <property type="entry name" value="TRANSMEMBRANE PROTEIN 164"/>
    <property type="match status" value="1"/>
</dbReference>
<dbReference type="RefSeq" id="XP_004253958.1">
    <property type="nucleotide sequence ID" value="XM_004253910.1"/>
</dbReference>
<dbReference type="OMA" id="RTHAIWH"/>
<keyword evidence="1" id="KW-0812">Transmembrane</keyword>
<dbReference type="Pfam" id="PF14808">
    <property type="entry name" value="TMEM164"/>
    <property type="match status" value="1"/>
</dbReference>
<dbReference type="GeneID" id="14886451"/>
<gene>
    <name evidence="2" type="ORF">EIN_093440</name>
</gene>
<evidence type="ECO:0000313" key="2">
    <source>
        <dbReference type="EMBL" id="ELP87187.1"/>
    </source>
</evidence>
<dbReference type="VEuPathDB" id="AmoebaDB:EIN_093440"/>
<dbReference type="InterPro" id="IPR026508">
    <property type="entry name" value="TMEM164"/>
</dbReference>
<reference evidence="2 3" key="1">
    <citation type="submission" date="2012-10" db="EMBL/GenBank/DDBJ databases">
        <authorList>
            <person name="Zafar N."/>
            <person name="Inman J."/>
            <person name="Hall N."/>
            <person name="Lorenzi H."/>
            <person name="Caler E."/>
        </authorList>
    </citation>
    <scope>NUCLEOTIDE SEQUENCE [LARGE SCALE GENOMIC DNA]</scope>
    <source>
        <strain evidence="2 3">IP1</strain>
    </source>
</reference>
<accession>A0A0A1TZX2</accession>
<feature type="transmembrane region" description="Helical" evidence="1">
    <location>
        <begin position="187"/>
        <end position="211"/>
    </location>
</feature>
<dbReference type="EMBL" id="KB206860">
    <property type="protein sequence ID" value="ELP87187.1"/>
    <property type="molecule type" value="Genomic_DNA"/>
</dbReference>
<dbReference type="PANTHER" id="PTHR20948">
    <property type="entry name" value="TRANSMEMBRANE PROTEIN 164"/>
    <property type="match status" value="1"/>
</dbReference>
<dbReference type="AlphaFoldDB" id="A0A0A1TZX2"/>
<dbReference type="OrthoDB" id="17328at2759"/>
<protein>
    <recommendedName>
        <fullName evidence="4">Transmembrane protein</fullName>
    </recommendedName>
</protein>
<evidence type="ECO:0008006" key="4">
    <source>
        <dbReference type="Google" id="ProtNLM"/>
    </source>
</evidence>
<feature type="transmembrane region" description="Helical" evidence="1">
    <location>
        <begin position="244"/>
        <end position="268"/>
    </location>
</feature>
<keyword evidence="1" id="KW-0472">Membrane</keyword>
<feature type="transmembrane region" description="Helical" evidence="1">
    <location>
        <begin position="44"/>
        <end position="67"/>
    </location>
</feature>
<name>A0A0A1TZX2_ENTIV</name>
<keyword evidence="3" id="KW-1185">Reference proteome</keyword>